<sequence>MGFGAAGFLMAAVDAASTLVSVKLLVDASKPVANDPATLVTLTTGHHNDMTGAGGKIPHIALWDDFGKRIAQWHPGKNQKMASGADGDRHGQIVVKHNQNGGIGADPFYIMLSNHDDDAICISTITVANSAVTTTFYGSTGKTCGQSWYYSDRTLGETRFTTPCVWLDGDHTDGLNAKAMSFHLNDFAPTQSKMDLYTMYPEKGYPYLCKSTPRFSFWGNLLPDGWIPFFDPPLKYTFDGADQGADEDPDIALDKQTYDKSVYLRQGEKKISQRNNESRTKKLSKRQGSNMDLERLIITSIEGQTAREICEDPNSAGYDILSYSDNMYCDISEKRLYPLCSGETTSSCFNASSVQLIGEAGPLLARGEPAKLYKAIAERPPDTIHDTSTELLYSSLVPASALPICLEVSQEYTENHLPYCIPRLDSRTPAPPPKPPKNPALNEKFPGSNTPSGAGRGPGGLPGSTPLKQAPPTAKTPEQILAPGNGWTVTLFDGLANRGFKVDHNKYSNAVSGKVNTKEGSLVVSHAKMNDANKLVPLDQQVKLSNIQVEVLKKAGITPEKTKKLSYENVQESSTIPVLQAAMIEKGSAREVDTFTVSASATGADKKIFDDISKTMFGKNANWVNSDYVKKGVSGYRVYGGLKTPNLDALFP</sequence>
<dbReference type="EMBL" id="JEMN01001668">
    <property type="protein sequence ID" value="KXH30238.1"/>
    <property type="molecule type" value="Genomic_DNA"/>
</dbReference>
<comment type="caution">
    <text evidence="3">The sequence shown here is derived from an EMBL/GenBank/DDBJ whole genome shotgun (WGS) entry which is preliminary data.</text>
</comment>
<proteinExistence type="predicted"/>
<feature type="compositionally biased region" description="Pro residues" evidence="1">
    <location>
        <begin position="429"/>
        <end position="438"/>
    </location>
</feature>
<dbReference type="Proteomes" id="UP000070054">
    <property type="component" value="Unassembled WGS sequence"/>
</dbReference>
<keyword evidence="2" id="KW-0732">Signal</keyword>
<feature type="signal peptide" evidence="2">
    <location>
        <begin position="1"/>
        <end position="15"/>
    </location>
</feature>
<dbReference type="AlphaFoldDB" id="A0A135S2Z0"/>
<organism evidence="3 4">
    <name type="scientific">Colletotrichum nymphaeae SA-01</name>
    <dbReference type="NCBI Taxonomy" id="1460502"/>
    <lineage>
        <taxon>Eukaryota</taxon>
        <taxon>Fungi</taxon>
        <taxon>Dikarya</taxon>
        <taxon>Ascomycota</taxon>
        <taxon>Pezizomycotina</taxon>
        <taxon>Sordariomycetes</taxon>
        <taxon>Hypocreomycetidae</taxon>
        <taxon>Glomerellales</taxon>
        <taxon>Glomerellaceae</taxon>
        <taxon>Colletotrichum</taxon>
        <taxon>Colletotrichum acutatum species complex</taxon>
    </lineage>
</organism>
<keyword evidence="4" id="KW-1185">Reference proteome</keyword>
<accession>A0A135S2Z0</accession>
<evidence type="ECO:0000256" key="1">
    <source>
        <dbReference type="SAM" id="MobiDB-lite"/>
    </source>
</evidence>
<evidence type="ECO:0000313" key="4">
    <source>
        <dbReference type="Proteomes" id="UP000070054"/>
    </source>
</evidence>
<protein>
    <submittedName>
        <fullName evidence="3">Uncharacterized protein</fullName>
    </submittedName>
</protein>
<feature type="region of interest" description="Disordered" evidence="1">
    <location>
        <begin position="423"/>
        <end position="481"/>
    </location>
</feature>
<gene>
    <name evidence="3" type="ORF">CNYM01_04160</name>
</gene>
<evidence type="ECO:0000256" key="2">
    <source>
        <dbReference type="SAM" id="SignalP"/>
    </source>
</evidence>
<feature type="chain" id="PRO_5012227054" evidence="2">
    <location>
        <begin position="16"/>
        <end position="652"/>
    </location>
</feature>
<evidence type="ECO:0000313" key="3">
    <source>
        <dbReference type="EMBL" id="KXH30238.1"/>
    </source>
</evidence>
<reference evidence="3 4" key="1">
    <citation type="submission" date="2014-02" db="EMBL/GenBank/DDBJ databases">
        <title>The genome sequence of Colletotrichum nymphaeae SA-01.</title>
        <authorList>
            <person name="Baroncelli R."/>
            <person name="Thon M.R."/>
        </authorList>
    </citation>
    <scope>NUCLEOTIDE SEQUENCE [LARGE SCALE GENOMIC DNA]</scope>
    <source>
        <strain evidence="3 4">SA-01</strain>
    </source>
</reference>
<name>A0A135S2Z0_9PEZI</name>
<dbReference type="OrthoDB" id="5365129at2759"/>